<comment type="caution">
    <text evidence="2">The sequence shown here is derived from an EMBL/GenBank/DDBJ whole genome shotgun (WGS) entry which is preliminary data.</text>
</comment>
<protein>
    <submittedName>
        <fullName evidence="2">Uncharacterized protein</fullName>
    </submittedName>
</protein>
<dbReference type="AlphaFoldDB" id="A0A7D8YM42"/>
<evidence type="ECO:0000313" key="2">
    <source>
        <dbReference type="EMBL" id="TVY47285.1"/>
    </source>
</evidence>
<dbReference type="Proteomes" id="UP000481288">
    <property type="component" value="Unassembled WGS sequence"/>
</dbReference>
<keyword evidence="1" id="KW-0732">Signal</keyword>
<reference evidence="2 3" key="1">
    <citation type="submission" date="2018-05" db="EMBL/GenBank/DDBJ databases">
        <title>Whole genome sequencing for identification of molecular markers to develop diagnostic detection tools for the regulated plant pathogen Lachnellula willkommii.</title>
        <authorList>
            <person name="Giroux E."/>
            <person name="Bilodeau G."/>
        </authorList>
    </citation>
    <scope>NUCLEOTIDE SEQUENCE [LARGE SCALE GENOMIC DNA]</scope>
    <source>
        <strain evidence="2 3">CBS 625.97</strain>
    </source>
</reference>
<keyword evidence="3" id="KW-1185">Reference proteome</keyword>
<dbReference type="EMBL" id="QGMG01001515">
    <property type="protein sequence ID" value="TVY47285.1"/>
    <property type="molecule type" value="Genomic_DNA"/>
</dbReference>
<gene>
    <name evidence="2" type="ORF">LCER1_G008519</name>
</gene>
<feature type="chain" id="PRO_5028885380" evidence="1">
    <location>
        <begin position="24"/>
        <end position="162"/>
    </location>
</feature>
<name>A0A7D8YM42_9HELO</name>
<proteinExistence type="predicted"/>
<organism evidence="2 3">
    <name type="scientific">Lachnellula cervina</name>
    <dbReference type="NCBI Taxonomy" id="1316786"/>
    <lineage>
        <taxon>Eukaryota</taxon>
        <taxon>Fungi</taxon>
        <taxon>Dikarya</taxon>
        <taxon>Ascomycota</taxon>
        <taxon>Pezizomycotina</taxon>
        <taxon>Leotiomycetes</taxon>
        <taxon>Helotiales</taxon>
        <taxon>Lachnaceae</taxon>
        <taxon>Lachnellula</taxon>
    </lineage>
</organism>
<accession>A0A7D8YM42</accession>
<evidence type="ECO:0000313" key="3">
    <source>
        <dbReference type="Proteomes" id="UP000481288"/>
    </source>
</evidence>
<feature type="signal peptide" evidence="1">
    <location>
        <begin position="1"/>
        <end position="23"/>
    </location>
</feature>
<sequence length="162" mass="17416">MHFTTISTFVLGAFLSTATSVAAGNYIQVNYYKDGGCKDFAAKIENPPQGKDYDYAYGGSNSASIANCNGYSYCECTFYTNQGSSGPSETANWGGSNCASNYGSGFKSFTCSYGSFIKREEEVSGNIRDAIGVWGVRIIGAIGPGMEVVGWWRRSVAMYTCE</sequence>
<evidence type="ECO:0000256" key="1">
    <source>
        <dbReference type="SAM" id="SignalP"/>
    </source>
</evidence>
<dbReference type="OrthoDB" id="5133123at2759"/>